<evidence type="ECO:0000256" key="1">
    <source>
        <dbReference type="ARBA" id="ARBA00005964"/>
    </source>
</evidence>
<keyword evidence="6" id="KW-1185">Reference proteome</keyword>
<dbReference type="InterPro" id="IPR019826">
    <property type="entry name" value="Carboxylesterase_B_AS"/>
</dbReference>
<comment type="similarity">
    <text evidence="1 3">Belongs to the type-B carboxylesterase/lipase family.</text>
</comment>
<gene>
    <name evidence="5" type="ORF">BJX68DRAFT_277404</name>
</gene>
<reference evidence="5 6" key="1">
    <citation type="submission" date="2024-07" db="EMBL/GenBank/DDBJ databases">
        <title>Section-level genome sequencing and comparative genomics of Aspergillus sections Usti and Cavernicolus.</title>
        <authorList>
            <consortium name="Lawrence Berkeley National Laboratory"/>
            <person name="Nybo J.L."/>
            <person name="Vesth T.C."/>
            <person name="Theobald S."/>
            <person name="Frisvad J.C."/>
            <person name="Larsen T.O."/>
            <person name="Kjaerboelling I."/>
            <person name="Rothschild-Mancinelli K."/>
            <person name="Lyhne E.K."/>
            <person name="Kogle M.E."/>
            <person name="Barry K."/>
            <person name="Clum A."/>
            <person name="Na H."/>
            <person name="Ledsgaard L."/>
            <person name="Lin J."/>
            <person name="Lipzen A."/>
            <person name="Kuo A."/>
            <person name="Riley R."/>
            <person name="Mondo S."/>
            <person name="LaButti K."/>
            <person name="Haridas S."/>
            <person name="Pangalinan J."/>
            <person name="Salamov A.A."/>
            <person name="Simmons B.A."/>
            <person name="Magnuson J.K."/>
            <person name="Chen J."/>
            <person name="Drula E."/>
            <person name="Henrissat B."/>
            <person name="Wiebenga A."/>
            <person name="Lubbers R.J."/>
            <person name="Gomes A.C."/>
            <person name="Macurrencykelacurrency M.R."/>
            <person name="Stajich J."/>
            <person name="Grigoriev I.V."/>
            <person name="Mortensen U.H."/>
            <person name="De vries R.P."/>
            <person name="Baker S.E."/>
            <person name="Andersen M.R."/>
        </authorList>
    </citation>
    <scope>NUCLEOTIDE SEQUENCE [LARGE SCALE GENOMIC DNA]</scope>
    <source>
        <strain evidence="5 6">CBS 756.74</strain>
    </source>
</reference>
<dbReference type="InterPro" id="IPR050309">
    <property type="entry name" value="Type-B_Carboxylest/Lipase"/>
</dbReference>
<dbReference type="SUPFAM" id="SSF53474">
    <property type="entry name" value="alpha/beta-Hydrolases"/>
    <property type="match status" value="1"/>
</dbReference>
<accession>A0ABR4JYE0</accession>
<dbReference type="GeneID" id="98163484"/>
<dbReference type="PROSITE" id="PS00122">
    <property type="entry name" value="CARBOXYLESTERASE_B_1"/>
    <property type="match status" value="1"/>
</dbReference>
<feature type="chain" id="PRO_5044995291" description="Carboxylic ester hydrolase" evidence="3">
    <location>
        <begin position="18"/>
        <end position="554"/>
    </location>
</feature>
<dbReference type="Proteomes" id="UP001610444">
    <property type="component" value="Unassembled WGS sequence"/>
</dbReference>
<keyword evidence="2 3" id="KW-0378">Hydrolase</keyword>
<keyword evidence="3" id="KW-0732">Signal</keyword>
<dbReference type="Gene3D" id="3.40.50.1820">
    <property type="entry name" value="alpha/beta hydrolase"/>
    <property type="match status" value="1"/>
</dbReference>
<sequence>MLFFTTLASTFMLPALAATLNASQDLPVVDLGYQLHRAISLNVIGYYNFSNIRYAAPPVGELRFRAPSPPVTNRSIIQNGKQGRICPQGLPAWQIKAAEWALPYIVDGTVPSNYSYSLTSPSNVTISDVRDSREAEDCLFLDVMVPKKVFEGRNKGVRAPVLVYIYGGGYTNGEKGSVDPTGILARSQTHSATGVIYVAMNYRTGAFGFLSGPTFQEGGTANAGLYDQRMALEWIQTYIHLFGGDRNRVTVFGGSAGAGSLIHQVVAFGGGQRAPFQQAVPQSPGWPNSPTLFAQEETFNDFLAQAGASSLAELRQIPSRDLIHANALQIARAPYASFIYGPVIDGKFVTQDPRVLLNHDQYFKDLRVLVAHNTNEGLGFAPPSINNSDFYDLVRTGFPTAEPSVLNLLTDEFYPPPSNESSLYHDQISRAAFLATESNFACKAFSFGRAFNESYGYWFDVFPAIHGLDSSYVFFNPHEKGSSSPNETLAFAIQDYITTFAINGIPSSSVDGLAAFPKYGEQGNVIKLSATSISHAVDMVANDRCRWYDLGLYM</sequence>
<dbReference type="EMBL" id="JBFXLR010000038">
    <property type="protein sequence ID" value="KAL2845080.1"/>
    <property type="molecule type" value="Genomic_DNA"/>
</dbReference>
<evidence type="ECO:0000259" key="4">
    <source>
        <dbReference type="Pfam" id="PF00135"/>
    </source>
</evidence>
<dbReference type="RefSeq" id="XP_070896437.1">
    <property type="nucleotide sequence ID" value="XM_071048320.1"/>
</dbReference>
<feature type="signal peptide" evidence="3">
    <location>
        <begin position="1"/>
        <end position="17"/>
    </location>
</feature>
<evidence type="ECO:0000256" key="2">
    <source>
        <dbReference type="ARBA" id="ARBA00022801"/>
    </source>
</evidence>
<proteinExistence type="inferred from homology"/>
<name>A0ABR4JYE0_9EURO</name>
<feature type="domain" description="Carboxylesterase type B" evidence="4">
    <location>
        <begin position="45"/>
        <end position="531"/>
    </location>
</feature>
<dbReference type="InterPro" id="IPR002018">
    <property type="entry name" value="CarbesteraseB"/>
</dbReference>
<protein>
    <recommendedName>
        <fullName evidence="3">Carboxylic ester hydrolase</fullName>
        <ecNumber evidence="3">3.1.1.-</ecNumber>
    </recommendedName>
</protein>
<dbReference type="PANTHER" id="PTHR11559">
    <property type="entry name" value="CARBOXYLESTERASE"/>
    <property type="match status" value="1"/>
</dbReference>
<dbReference type="EC" id="3.1.1.-" evidence="3"/>
<evidence type="ECO:0000256" key="3">
    <source>
        <dbReference type="RuleBase" id="RU361235"/>
    </source>
</evidence>
<organism evidence="5 6">
    <name type="scientific">Aspergillus pseudodeflectus</name>
    <dbReference type="NCBI Taxonomy" id="176178"/>
    <lineage>
        <taxon>Eukaryota</taxon>
        <taxon>Fungi</taxon>
        <taxon>Dikarya</taxon>
        <taxon>Ascomycota</taxon>
        <taxon>Pezizomycotina</taxon>
        <taxon>Eurotiomycetes</taxon>
        <taxon>Eurotiomycetidae</taxon>
        <taxon>Eurotiales</taxon>
        <taxon>Aspergillaceae</taxon>
        <taxon>Aspergillus</taxon>
        <taxon>Aspergillus subgen. Nidulantes</taxon>
    </lineage>
</organism>
<evidence type="ECO:0000313" key="6">
    <source>
        <dbReference type="Proteomes" id="UP001610444"/>
    </source>
</evidence>
<comment type="caution">
    <text evidence="5">The sequence shown here is derived from an EMBL/GenBank/DDBJ whole genome shotgun (WGS) entry which is preliminary data.</text>
</comment>
<dbReference type="Pfam" id="PF00135">
    <property type="entry name" value="COesterase"/>
    <property type="match status" value="1"/>
</dbReference>
<dbReference type="InterPro" id="IPR029058">
    <property type="entry name" value="AB_hydrolase_fold"/>
</dbReference>
<evidence type="ECO:0000313" key="5">
    <source>
        <dbReference type="EMBL" id="KAL2845080.1"/>
    </source>
</evidence>